<dbReference type="InParanoid" id="A0A482XIB6"/>
<protein>
    <recommendedName>
        <fullName evidence="7">RRM domain-containing protein</fullName>
    </recommendedName>
</protein>
<sequence>MMDSNNDAMDIDEMAEPVKRFATEDERARTIFVGNLPLSVTPRILKYMFAEYGDVESARISCPALTPSKLPRKVALQKREFHSKATNLNGYVKFKKADSIASALAANGKVYEEHTLRVDHMIQDVPDWKNAIFVGNLPFVVKDDELRNVFKCCGEIENVRIIRDKEYGISKGFGYVNFKSPDSVELALRLEGSKIKDRELRIKKAAKKFGVKKEPIASVSSLAEPTKSKMKKAKDKKSKKEKESLAFQGRTVADKVIKKKKNKRKIFKSLQKKKIIEILNKDNK</sequence>
<dbReference type="Gene3D" id="3.30.70.330">
    <property type="match status" value="2"/>
</dbReference>
<name>A0A482XIB6_LAOST</name>
<dbReference type="AlphaFoldDB" id="A0A482XIB6"/>
<keyword evidence="3 5" id="KW-0694">RNA-binding</keyword>
<dbReference type="GO" id="GO:0019843">
    <property type="term" value="F:rRNA binding"/>
    <property type="evidence" value="ECO:0007669"/>
    <property type="project" value="TreeGrafter"/>
</dbReference>
<evidence type="ECO:0000256" key="3">
    <source>
        <dbReference type="ARBA" id="ARBA00022884"/>
    </source>
</evidence>
<dbReference type="SMR" id="A0A482XIB6"/>
<keyword evidence="9" id="KW-1185">Reference proteome</keyword>
<comment type="similarity">
    <text evidence="2">Belongs to the RRM RBM34 family.</text>
</comment>
<dbReference type="SMART" id="SM00360">
    <property type="entry name" value="RRM"/>
    <property type="match status" value="2"/>
</dbReference>
<organism evidence="8 9">
    <name type="scientific">Laodelphax striatellus</name>
    <name type="common">Small brown planthopper</name>
    <name type="synonym">Delphax striatella</name>
    <dbReference type="NCBI Taxonomy" id="195883"/>
    <lineage>
        <taxon>Eukaryota</taxon>
        <taxon>Metazoa</taxon>
        <taxon>Ecdysozoa</taxon>
        <taxon>Arthropoda</taxon>
        <taxon>Hexapoda</taxon>
        <taxon>Insecta</taxon>
        <taxon>Pterygota</taxon>
        <taxon>Neoptera</taxon>
        <taxon>Paraneoptera</taxon>
        <taxon>Hemiptera</taxon>
        <taxon>Auchenorrhyncha</taxon>
        <taxon>Fulgoroidea</taxon>
        <taxon>Delphacidae</taxon>
        <taxon>Criomorphinae</taxon>
        <taxon>Laodelphax</taxon>
    </lineage>
</organism>
<feature type="domain" description="RRM" evidence="7">
    <location>
        <begin position="29"/>
        <end position="123"/>
    </location>
</feature>
<dbReference type="FunCoup" id="A0A482XIB6">
    <property type="interactions" value="499"/>
</dbReference>
<dbReference type="SUPFAM" id="SSF54928">
    <property type="entry name" value="RNA-binding domain, RBD"/>
    <property type="match status" value="2"/>
</dbReference>
<dbReference type="PROSITE" id="PS50102">
    <property type="entry name" value="RRM"/>
    <property type="match status" value="2"/>
</dbReference>
<dbReference type="InterPro" id="IPR035979">
    <property type="entry name" value="RBD_domain_sf"/>
</dbReference>
<dbReference type="PANTHER" id="PTHR23236:SF25">
    <property type="entry name" value="RNA-BINDING PROTEIN 34"/>
    <property type="match status" value="1"/>
</dbReference>
<evidence type="ECO:0000256" key="5">
    <source>
        <dbReference type="PROSITE-ProRule" id="PRU00176"/>
    </source>
</evidence>
<evidence type="ECO:0000259" key="7">
    <source>
        <dbReference type="PROSITE" id="PS50102"/>
    </source>
</evidence>
<reference evidence="8 9" key="1">
    <citation type="journal article" date="2017" name="Gigascience">
        <title>Genome sequence of the small brown planthopper, Laodelphax striatellus.</title>
        <authorList>
            <person name="Zhu J."/>
            <person name="Jiang F."/>
            <person name="Wang X."/>
            <person name="Yang P."/>
            <person name="Bao Y."/>
            <person name="Zhao W."/>
            <person name="Wang W."/>
            <person name="Lu H."/>
            <person name="Wang Q."/>
            <person name="Cui N."/>
            <person name="Li J."/>
            <person name="Chen X."/>
            <person name="Luo L."/>
            <person name="Yu J."/>
            <person name="Kang L."/>
            <person name="Cui F."/>
        </authorList>
    </citation>
    <scope>NUCLEOTIDE SEQUENCE [LARGE SCALE GENOMIC DNA]</scope>
    <source>
        <strain evidence="8">Lst14</strain>
    </source>
</reference>
<feature type="compositionally biased region" description="Basic residues" evidence="6">
    <location>
        <begin position="228"/>
        <end position="237"/>
    </location>
</feature>
<gene>
    <name evidence="8" type="ORF">LSTR_LSTR002012</name>
</gene>
<proteinExistence type="inferred from homology"/>
<evidence type="ECO:0000256" key="6">
    <source>
        <dbReference type="SAM" id="MobiDB-lite"/>
    </source>
</evidence>
<dbReference type="STRING" id="195883.A0A482XIB6"/>
<evidence type="ECO:0000313" key="9">
    <source>
        <dbReference type="Proteomes" id="UP000291343"/>
    </source>
</evidence>
<dbReference type="EMBL" id="QKKF02010000">
    <property type="protein sequence ID" value="RZF45051.1"/>
    <property type="molecule type" value="Genomic_DNA"/>
</dbReference>
<dbReference type="InterPro" id="IPR012677">
    <property type="entry name" value="Nucleotide-bd_a/b_plait_sf"/>
</dbReference>
<dbReference type="GO" id="GO:0000463">
    <property type="term" value="P:maturation of LSU-rRNA from tricistronic rRNA transcript (SSU-rRNA, 5.8S rRNA, LSU-rRNA)"/>
    <property type="evidence" value="ECO:0007669"/>
    <property type="project" value="TreeGrafter"/>
</dbReference>
<evidence type="ECO:0000313" key="8">
    <source>
        <dbReference type="EMBL" id="RZF45051.1"/>
    </source>
</evidence>
<evidence type="ECO:0000256" key="1">
    <source>
        <dbReference type="ARBA" id="ARBA00004604"/>
    </source>
</evidence>
<evidence type="ECO:0000256" key="4">
    <source>
        <dbReference type="ARBA" id="ARBA00023242"/>
    </source>
</evidence>
<dbReference type="CDD" id="cd12395">
    <property type="entry name" value="RRM2_RBM34"/>
    <property type="match status" value="1"/>
</dbReference>
<feature type="domain" description="RRM" evidence="7">
    <location>
        <begin position="130"/>
        <end position="207"/>
    </location>
</feature>
<keyword evidence="4" id="KW-0539">Nucleus</keyword>
<comment type="subcellular location">
    <subcellularLocation>
        <location evidence="1">Nucleus</location>
        <location evidence="1">Nucleolus</location>
    </subcellularLocation>
</comment>
<dbReference type="GO" id="GO:0005730">
    <property type="term" value="C:nucleolus"/>
    <property type="evidence" value="ECO:0007669"/>
    <property type="project" value="UniProtKB-SubCell"/>
</dbReference>
<evidence type="ECO:0000256" key="2">
    <source>
        <dbReference type="ARBA" id="ARBA00007077"/>
    </source>
</evidence>
<dbReference type="OrthoDB" id="442677at2759"/>
<comment type="caution">
    <text evidence="8">The sequence shown here is derived from an EMBL/GenBank/DDBJ whole genome shotgun (WGS) entry which is preliminary data.</text>
</comment>
<dbReference type="InterPro" id="IPR000504">
    <property type="entry name" value="RRM_dom"/>
</dbReference>
<dbReference type="Pfam" id="PF00076">
    <property type="entry name" value="RRM_1"/>
    <property type="match status" value="2"/>
</dbReference>
<accession>A0A482XIB6</accession>
<dbReference type="PANTHER" id="PTHR23236">
    <property type="entry name" value="EUKARYOTIC TRANSLATION INITIATION FACTOR 4B/4H"/>
    <property type="match status" value="1"/>
</dbReference>
<dbReference type="CDD" id="cd12394">
    <property type="entry name" value="RRM1_RBM34"/>
    <property type="match status" value="1"/>
</dbReference>
<dbReference type="Proteomes" id="UP000291343">
    <property type="component" value="Unassembled WGS sequence"/>
</dbReference>
<dbReference type="InterPro" id="IPR034221">
    <property type="entry name" value="RBM34_RRM2"/>
</dbReference>
<feature type="region of interest" description="Disordered" evidence="6">
    <location>
        <begin position="222"/>
        <end position="246"/>
    </location>
</feature>